<organism evidence="2 3">
    <name type="scientific">Suricata suricatta</name>
    <name type="common">Meerkat</name>
    <dbReference type="NCBI Taxonomy" id="37032"/>
    <lineage>
        <taxon>Eukaryota</taxon>
        <taxon>Metazoa</taxon>
        <taxon>Chordata</taxon>
        <taxon>Craniata</taxon>
        <taxon>Vertebrata</taxon>
        <taxon>Euteleostomi</taxon>
        <taxon>Mammalia</taxon>
        <taxon>Eutheria</taxon>
        <taxon>Laurasiatheria</taxon>
        <taxon>Carnivora</taxon>
        <taxon>Feliformia</taxon>
        <taxon>Herpestidae</taxon>
        <taxon>Suricata</taxon>
    </lineage>
</organism>
<reference evidence="2" key="2">
    <citation type="submission" date="2025-08" db="UniProtKB">
        <authorList>
            <consortium name="Ensembl"/>
        </authorList>
    </citation>
    <scope>IDENTIFICATION</scope>
</reference>
<dbReference type="Ensembl" id="ENSSSUT00005020337.1">
    <property type="protein sequence ID" value="ENSSSUP00005017852.1"/>
    <property type="gene ID" value="ENSSSUG00005011491.1"/>
</dbReference>
<reference evidence="2 3" key="1">
    <citation type="submission" date="2019-05" db="EMBL/GenBank/DDBJ databases">
        <title>A Chromosome-scale Meerkat (S. suricatta) Genome Assembly.</title>
        <authorList>
            <person name="Dudchenko O."/>
            <person name="Lieberman Aiden E."/>
            <person name="Tung J."/>
            <person name="Barreiro L.B."/>
            <person name="Clutton-Brock T.H."/>
        </authorList>
    </citation>
    <scope>NUCLEOTIDE SEQUENCE [LARGE SCALE GENOMIC DNA]</scope>
</reference>
<keyword evidence="3" id="KW-1185">Reference proteome</keyword>
<accession>A0A673U962</accession>
<feature type="compositionally biased region" description="Low complexity" evidence="1">
    <location>
        <begin position="264"/>
        <end position="273"/>
    </location>
</feature>
<dbReference type="AlphaFoldDB" id="A0A673U962"/>
<dbReference type="Proteomes" id="UP000472268">
    <property type="component" value="Chromosome 8"/>
</dbReference>
<feature type="region of interest" description="Disordered" evidence="1">
    <location>
        <begin position="309"/>
        <end position="331"/>
    </location>
</feature>
<gene>
    <name evidence="2" type="primary">CFAP119</name>
</gene>
<evidence type="ECO:0000313" key="2">
    <source>
        <dbReference type="Ensembl" id="ENSSSUP00005017852.1"/>
    </source>
</evidence>
<dbReference type="CTD" id="90835"/>
<dbReference type="OMA" id="QTYIKTQ"/>
<protein>
    <submittedName>
        <fullName evidence="2">Coiled-coil domain containing 189</fullName>
    </submittedName>
</protein>
<dbReference type="PANTHER" id="PTHR28457">
    <property type="entry name" value="COILED-COIL DOMAIN-CONTAINING PROTEIN 189"/>
    <property type="match status" value="1"/>
</dbReference>
<proteinExistence type="predicted"/>
<feature type="compositionally biased region" description="Acidic residues" evidence="1">
    <location>
        <begin position="239"/>
        <end position="263"/>
    </location>
</feature>
<evidence type="ECO:0000313" key="3">
    <source>
        <dbReference type="Proteomes" id="UP000472268"/>
    </source>
</evidence>
<feature type="region of interest" description="Disordered" evidence="1">
    <location>
        <begin position="234"/>
        <end position="273"/>
    </location>
</feature>
<dbReference type="PANTHER" id="PTHR28457:SF1">
    <property type="entry name" value="CILIA- AND FLAGELLA-ASSOCIATED PROTEIN 119"/>
    <property type="match status" value="1"/>
</dbReference>
<name>A0A673U962_SURSU</name>
<dbReference type="OrthoDB" id="425082at2759"/>
<dbReference type="InterPro" id="IPR032727">
    <property type="entry name" value="CLAMP"/>
</dbReference>
<sequence length="331" mass="37726">MIRQKSSPFLRLKMQSELKHPAALQQDPERDLTSVNEAVVRLVTGVRTESGTAASVEVDEDPTANLFPPPLPQPRICMWKYLDIHSMHRLEKTTNTEEMREVLAELLGLGSPDQSLRDAITLDLFSHALLFCRQQGFSLEQTSTACALLQDLHKACVATPLGNVEECYRYFTSVLFCHGVRRPPFSINLFREEQLLALADYVVNTYFRHFKLYKYVFTPQVRLDLSLTYMGLQPPTLQPEDETEKEGDELEEPVVAPQEEEPETVVQPEQEPSQVSILRAYIKTQMSKELGQLQQLMEEQLKASEERLSSKLTVLERPLQLPPGKGKNKTK</sequence>
<evidence type="ECO:0000256" key="1">
    <source>
        <dbReference type="SAM" id="MobiDB-lite"/>
    </source>
</evidence>
<reference evidence="2" key="3">
    <citation type="submission" date="2025-09" db="UniProtKB">
        <authorList>
            <consortium name="Ensembl"/>
        </authorList>
    </citation>
    <scope>IDENTIFICATION</scope>
</reference>
<dbReference type="Pfam" id="PF14769">
    <property type="entry name" value="CLAMP"/>
    <property type="match status" value="1"/>
</dbReference>